<sequence>IENSLHHGSLLLKQMEDLVEKCPGWIVHIEKDSSNQLLFVLFQSNSMRQFTENYPEVLFFDGTYKVNIEGYILHSVLCEDSTSHGRPICYMFVQRETKEILQAAIAKFLDLNPAVVSDCNVAVMDKDLNEMNILAQLLPNCRILLCSWHVLKYLHQRVSQLCSSGVDKQAVKSLISKLVFSYDDRTYQKLLGELENEMQKELESEKQKKNSFLEFYYKNWHDCREMWVHAYRRNIYTFGNNTNNRMESHNQKIKQFMHQRMHLVDAVKALVQYVNHDTLSVSFAQFQETMLCLDTRKIDAFHIQVSTNCTGYASNLIYKEYESYSNGNLAYCMNNGQHTVNSQSNCYIVSQDLIACTCTFQNQFRLPCRHIFAVRSNLLVDLFDVKCVAFRWLKSGFVETDVDTAQAIAQKITLNVSTKGTPKLDTTESKYNYALSELSESCKSIANTLACCGQSELLEKLSEIKIFFNNLMTYPRNQTSKTVFNQNEQKDLKQAVCKDEDELNEEEAYGSEDGIVESAASIPSIKREEICNSSTLEPQLKQRFGDHNYCKSLDINTNSSDIITLSPEPEFHNEKKSAEVSDTVVDLTCDEVLDKDVLIVPLNKSPRGRPSKRKRTSKLQVLPIMKSGNSSTNCSISDHNMFQLERTARYITQHDLLCVQGIEWLNDNVINEAQSLIHLQFSHVGGLQDVLCGPRLLFKKQDKFVQILHIPDHEHWVTVTNYGAPNNSVFLFDSLFEEISNNLVSQVLNIMGLDLHQLTVYVMPTQRQMNTYDCGVYSIANAYCIASGQDPCSQNFDQGSMRGHLLRCLYDGEILHFPVTTSCVPRMKRRKICYADRTLVLDTSGHM</sequence>
<dbReference type="PANTHER" id="PTHR31569">
    <property type="entry name" value="SWIM-TYPE DOMAIN-CONTAINING PROTEIN"/>
    <property type="match status" value="1"/>
</dbReference>
<keyword evidence="1" id="KW-0862">Zinc</keyword>
<dbReference type="InterPro" id="IPR052579">
    <property type="entry name" value="Zinc_finger_SWIM"/>
</dbReference>
<dbReference type="AlphaFoldDB" id="A0A147BAZ5"/>
<dbReference type="EMBL" id="GEGO01007481">
    <property type="protein sequence ID" value="JAR87923.1"/>
    <property type="molecule type" value="Transcribed_RNA"/>
</dbReference>
<dbReference type="InterPro" id="IPR038765">
    <property type="entry name" value="Papain-like_cys_pep_sf"/>
</dbReference>
<name>A0A147BAZ5_IXORI</name>
<accession>A0A147BAZ5</accession>
<reference evidence="3" key="1">
    <citation type="journal article" date="2018" name="PLoS Negl. Trop. Dis.">
        <title>Sialome diversity of ticks revealed by RNAseq of single tick salivary glands.</title>
        <authorList>
            <person name="Perner J."/>
            <person name="Kropackova S."/>
            <person name="Kopacek P."/>
            <person name="Ribeiro J.M."/>
        </authorList>
    </citation>
    <scope>NUCLEOTIDE SEQUENCE</scope>
    <source>
        <strain evidence="3">Siblings of single egg batch collected in Ceske Budejovice</strain>
        <tissue evidence="3">Salivary glands</tissue>
    </source>
</reference>
<dbReference type="GO" id="GO:0008270">
    <property type="term" value="F:zinc ion binding"/>
    <property type="evidence" value="ECO:0007669"/>
    <property type="project" value="UniProtKB-KW"/>
</dbReference>
<evidence type="ECO:0000313" key="3">
    <source>
        <dbReference type="EMBL" id="JAR87923.1"/>
    </source>
</evidence>
<dbReference type="InterPro" id="IPR007527">
    <property type="entry name" value="Znf_SWIM"/>
</dbReference>
<dbReference type="PANTHER" id="PTHR31569:SF4">
    <property type="entry name" value="SWIM-TYPE DOMAIN-CONTAINING PROTEIN"/>
    <property type="match status" value="1"/>
</dbReference>
<protein>
    <submittedName>
        <fullName evidence="3">Putative mudr-1 hm</fullName>
    </submittedName>
</protein>
<dbReference type="Gene3D" id="3.40.395.10">
    <property type="entry name" value="Adenoviral Proteinase, Chain A"/>
    <property type="match status" value="1"/>
</dbReference>
<feature type="domain" description="SWIM-type" evidence="2">
    <location>
        <begin position="347"/>
        <end position="379"/>
    </location>
</feature>
<feature type="non-terminal residue" evidence="3">
    <location>
        <position position="1"/>
    </location>
</feature>
<dbReference type="InterPro" id="IPR048324">
    <property type="entry name" value="ZSWIM1-3_RNaseH-like"/>
</dbReference>
<keyword evidence="1" id="KW-0479">Metal-binding</keyword>
<evidence type="ECO:0000256" key="1">
    <source>
        <dbReference type="PROSITE-ProRule" id="PRU00325"/>
    </source>
</evidence>
<dbReference type="PROSITE" id="PS50966">
    <property type="entry name" value="ZF_SWIM"/>
    <property type="match status" value="1"/>
</dbReference>
<evidence type="ECO:0000259" key="2">
    <source>
        <dbReference type="PROSITE" id="PS50966"/>
    </source>
</evidence>
<keyword evidence="1" id="KW-0863">Zinc-finger</keyword>
<proteinExistence type="predicted"/>
<organism evidence="3">
    <name type="scientific">Ixodes ricinus</name>
    <name type="common">Common tick</name>
    <name type="synonym">Acarus ricinus</name>
    <dbReference type="NCBI Taxonomy" id="34613"/>
    <lineage>
        <taxon>Eukaryota</taxon>
        <taxon>Metazoa</taxon>
        <taxon>Ecdysozoa</taxon>
        <taxon>Arthropoda</taxon>
        <taxon>Chelicerata</taxon>
        <taxon>Arachnida</taxon>
        <taxon>Acari</taxon>
        <taxon>Parasitiformes</taxon>
        <taxon>Ixodida</taxon>
        <taxon>Ixodoidea</taxon>
        <taxon>Ixodidae</taxon>
        <taxon>Ixodinae</taxon>
        <taxon>Ixodes</taxon>
    </lineage>
</organism>
<dbReference type="Pfam" id="PF21056">
    <property type="entry name" value="ZSWIM1-3_RNaseH-like"/>
    <property type="match status" value="1"/>
</dbReference>
<dbReference type="SUPFAM" id="SSF54001">
    <property type="entry name" value="Cysteine proteinases"/>
    <property type="match status" value="1"/>
</dbReference>